<keyword evidence="1" id="KW-1133">Transmembrane helix</keyword>
<keyword evidence="1" id="KW-0472">Membrane</keyword>
<dbReference type="Proteomes" id="UP000267408">
    <property type="component" value="Unassembled WGS sequence"/>
</dbReference>
<dbReference type="OrthoDB" id="3871806at2"/>
<dbReference type="RefSeq" id="WP_123558048.1">
    <property type="nucleotide sequence ID" value="NZ_RJVJ01000001.1"/>
</dbReference>
<accession>A0A8G1XGG8</accession>
<evidence type="ECO:0000313" key="2">
    <source>
        <dbReference type="EMBL" id="ROR45862.1"/>
    </source>
</evidence>
<dbReference type="AlphaFoldDB" id="A0A8G1XGG8"/>
<proteinExistence type="predicted"/>
<evidence type="ECO:0000256" key="1">
    <source>
        <dbReference type="SAM" id="Phobius"/>
    </source>
</evidence>
<sequence length="407" mass="42472">MPTDDELASALSRALDGAAGLTPEAAHGQLAAGARRAGLRRRRRRRAAVAGALAVLVLGAAGGFASGGHLPFASPAPAAPGPARMSEQRFDELLTQLLPPGKLEPMGRAWTGGRSPHEMGSMLTFDDGAGASMIQITVQYTADPVDRVGCMDAFQVPSDGCDRTVLPDGSVLVVDKLRSQSVADLREWRGVWAAPDGRQVHLTEYNGQPSVPSRPAPPMTEEQLTAAVASPLWAEAFAALTPVAGTPDATVSADAHPSPTSTETANALLDKLAALLPTGTATADRDAAHTRLAVTTDGRRSSLTVVFTPPSQRGLDDLAGLPQRPPTPLEVREPVAGGGTVVVNAFGNGKTATDNLLHWTVTVYYPDGAQLLLNEWNGEQFYDTKTGVPALDLAALKAIALSPAWRA</sequence>
<gene>
    <name evidence="2" type="ORF">EDD39_4112</name>
</gene>
<protein>
    <submittedName>
        <fullName evidence="2">Uncharacterized protein</fullName>
    </submittedName>
</protein>
<evidence type="ECO:0000313" key="3">
    <source>
        <dbReference type="Proteomes" id="UP000267408"/>
    </source>
</evidence>
<dbReference type="EMBL" id="RJVJ01000001">
    <property type="protein sequence ID" value="ROR45862.1"/>
    <property type="molecule type" value="Genomic_DNA"/>
</dbReference>
<name>A0A8G1XGG8_9ACTN</name>
<feature type="transmembrane region" description="Helical" evidence="1">
    <location>
        <begin position="47"/>
        <end position="65"/>
    </location>
</feature>
<comment type="caution">
    <text evidence="2">The sequence shown here is derived from an EMBL/GenBank/DDBJ whole genome shotgun (WGS) entry which is preliminary data.</text>
</comment>
<reference evidence="2 3" key="1">
    <citation type="submission" date="2018-11" db="EMBL/GenBank/DDBJ databases">
        <title>Sequencing the genomes of 1000 actinobacteria strains.</title>
        <authorList>
            <person name="Klenk H.-P."/>
        </authorList>
    </citation>
    <scope>NUCLEOTIDE SEQUENCE [LARGE SCALE GENOMIC DNA]</scope>
    <source>
        <strain evidence="2 3">DSM 44780</strain>
    </source>
</reference>
<keyword evidence="1" id="KW-0812">Transmembrane</keyword>
<organism evidence="2 3">
    <name type="scientific">Kitasatospora cineracea</name>
    <dbReference type="NCBI Taxonomy" id="88074"/>
    <lineage>
        <taxon>Bacteria</taxon>
        <taxon>Bacillati</taxon>
        <taxon>Actinomycetota</taxon>
        <taxon>Actinomycetes</taxon>
        <taxon>Kitasatosporales</taxon>
        <taxon>Streptomycetaceae</taxon>
        <taxon>Kitasatospora</taxon>
    </lineage>
</organism>